<name>A0A1H7W799_9FLAO</name>
<evidence type="ECO:0000313" key="3">
    <source>
        <dbReference type="Proteomes" id="UP000199450"/>
    </source>
</evidence>
<dbReference type="Proteomes" id="UP000199450">
    <property type="component" value="Unassembled WGS sequence"/>
</dbReference>
<dbReference type="InterPro" id="IPR021457">
    <property type="entry name" value="DUF3108"/>
</dbReference>
<dbReference type="STRING" id="295069.SAMN05421856_101516"/>
<keyword evidence="3" id="KW-1185">Reference proteome</keyword>
<sequence length="240" mass="27762">MRIYLILLIMSSANFFAQKTLNPGNVKLESKFIKDETSNAVWYAEKGDQKIEIGKVTTEIKKIDKAKLLIKTTVEMNQAPGKPWVDSTLVRVSDFQPIYHSSYNLMRDMVLNFEKNKATGYYLDKKSQKKDQIDEKISTEYFDSNSYPGLIRFLPLKEHYSIEIPIFDYNPSAKKGVIKAYIEEVNSGEFNDKQVWIVKTTDDIQDRKTVITYFIDKSTREVLKQEIDAGGRKMVIESVK</sequence>
<gene>
    <name evidence="2" type="ORF">SAMN05421856_101516</name>
</gene>
<reference evidence="3" key="1">
    <citation type="submission" date="2016-10" db="EMBL/GenBank/DDBJ databases">
        <authorList>
            <person name="Varghese N."/>
            <person name="Submissions S."/>
        </authorList>
    </citation>
    <scope>NUCLEOTIDE SEQUENCE [LARGE SCALE GENOMIC DNA]</scope>
    <source>
        <strain evidence="3">DSM 17453</strain>
    </source>
</reference>
<accession>A0A1H7W799</accession>
<feature type="signal peptide" evidence="1">
    <location>
        <begin position="1"/>
        <end position="17"/>
    </location>
</feature>
<evidence type="ECO:0000256" key="1">
    <source>
        <dbReference type="SAM" id="SignalP"/>
    </source>
</evidence>
<organism evidence="2 3">
    <name type="scientific">Chryseobacterium taichungense</name>
    <dbReference type="NCBI Taxonomy" id="295069"/>
    <lineage>
        <taxon>Bacteria</taxon>
        <taxon>Pseudomonadati</taxon>
        <taxon>Bacteroidota</taxon>
        <taxon>Flavobacteriia</taxon>
        <taxon>Flavobacteriales</taxon>
        <taxon>Weeksellaceae</taxon>
        <taxon>Chryseobacterium group</taxon>
        <taxon>Chryseobacterium</taxon>
    </lineage>
</organism>
<dbReference type="Pfam" id="PF11306">
    <property type="entry name" value="DUF3108"/>
    <property type="match status" value="1"/>
</dbReference>
<dbReference type="RefSeq" id="WP_089998258.1">
    <property type="nucleotide sequence ID" value="NZ_FOBV01000001.1"/>
</dbReference>
<proteinExistence type="predicted"/>
<evidence type="ECO:0008006" key="4">
    <source>
        <dbReference type="Google" id="ProtNLM"/>
    </source>
</evidence>
<dbReference type="EMBL" id="FOBV01000001">
    <property type="protein sequence ID" value="SEM16925.1"/>
    <property type="molecule type" value="Genomic_DNA"/>
</dbReference>
<keyword evidence="1" id="KW-0732">Signal</keyword>
<evidence type="ECO:0000313" key="2">
    <source>
        <dbReference type="EMBL" id="SEM16925.1"/>
    </source>
</evidence>
<dbReference type="OrthoDB" id="756873at2"/>
<dbReference type="AlphaFoldDB" id="A0A1H7W799"/>
<protein>
    <recommendedName>
        <fullName evidence="4">DUF3108 domain-containing protein</fullName>
    </recommendedName>
</protein>
<feature type="chain" id="PRO_5011731891" description="DUF3108 domain-containing protein" evidence="1">
    <location>
        <begin position="18"/>
        <end position="240"/>
    </location>
</feature>